<keyword evidence="1" id="KW-1133">Transmembrane helix</keyword>
<reference evidence="3" key="1">
    <citation type="submission" date="2016-10" db="EMBL/GenBank/DDBJ databases">
        <authorList>
            <person name="Varghese N."/>
            <person name="Submissions S."/>
        </authorList>
    </citation>
    <scope>NUCLEOTIDE SEQUENCE [LARGE SCALE GENOMIC DNA]</scope>
    <source>
        <strain evidence="3">NLAE-zl-G277</strain>
    </source>
</reference>
<dbReference type="RefSeq" id="WP_092363242.1">
    <property type="nucleotide sequence ID" value="NZ_FOIM01000009.1"/>
</dbReference>
<dbReference type="AlphaFoldDB" id="A0A1I0FUA2"/>
<evidence type="ECO:0000313" key="2">
    <source>
        <dbReference type="EMBL" id="SET61012.1"/>
    </source>
</evidence>
<accession>A0A1I0FUA2</accession>
<evidence type="ECO:0000313" key="3">
    <source>
        <dbReference type="Proteomes" id="UP000198508"/>
    </source>
</evidence>
<dbReference type="EMBL" id="FOIM01000009">
    <property type="protein sequence ID" value="SET61012.1"/>
    <property type="molecule type" value="Genomic_DNA"/>
</dbReference>
<proteinExistence type="predicted"/>
<dbReference type="STRING" id="460384.SAMN05216313_109138"/>
<protein>
    <recommendedName>
        <fullName evidence="4">Four helix bundle sensory module for signal transduction</fullName>
    </recommendedName>
</protein>
<sequence>MFRTKRMVRELLILFLVMLCAILLSGVLLVLNRSAEQTQLKHMTERNFCAAHIYENLLGMEHALGAGGSQAGRGEAYREQSGRLEQNLQAMAVMAADSERLIGYVQQIDGFQRSQERLWRETDGDQAVSASLELLEQQKLCAQNLIDENFRVSSEKYLEDMRVIDRQRLTVWGCVAVILFSGMILMFNRLRQLPDALEENLRAKPGR</sequence>
<keyword evidence="3" id="KW-1185">Reference proteome</keyword>
<name>A0A1I0FUA2_9FIRM</name>
<evidence type="ECO:0008006" key="4">
    <source>
        <dbReference type="Google" id="ProtNLM"/>
    </source>
</evidence>
<keyword evidence="1" id="KW-0472">Membrane</keyword>
<keyword evidence="1" id="KW-0812">Transmembrane</keyword>
<evidence type="ECO:0000256" key="1">
    <source>
        <dbReference type="SAM" id="Phobius"/>
    </source>
</evidence>
<gene>
    <name evidence="2" type="ORF">SAMN05216313_109138</name>
</gene>
<organism evidence="2 3">
    <name type="scientific">Enterocloster lavalensis</name>
    <dbReference type="NCBI Taxonomy" id="460384"/>
    <lineage>
        <taxon>Bacteria</taxon>
        <taxon>Bacillati</taxon>
        <taxon>Bacillota</taxon>
        <taxon>Clostridia</taxon>
        <taxon>Lachnospirales</taxon>
        <taxon>Lachnospiraceae</taxon>
        <taxon>Enterocloster</taxon>
    </lineage>
</organism>
<feature type="transmembrane region" description="Helical" evidence="1">
    <location>
        <begin position="169"/>
        <end position="187"/>
    </location>
</feature>
<dbReference type="Proteomes" id="UP000198508">
    <property type="component" value="Unassembled WGS sequence"/>
</dbReference>